<comment type="catalytic activity">
    <reaction evidence="8 9">
        <text>S-sulfanyl-L-cysteinyl-[protein] + uridine(34) in tRNA + AH2 + ATP = 2-thiouridine(34) in tRNA + L-cysteinyl-[protein] + A + AMP + diphosphate + H(+)</text>
        <dbReference type="Rhea" id="RHEA:47032"/>
        <dbReference type="Rhea" id="RHEA-COMP:10131"/>
        <dbReference type="Rhea" id="RHEA-COMP:11726"/>
        <dbReference type="Rhea" id="RHEA-COMP:11727"/>
        <dbReference type="Rhea" id="RHEA-COMP:11728"/>
        <dbReference type="ChEBI" id="CHEBI:13193"/>
        <dbReference type="ChEBI" id="CHEBI:15378"/>
        <dbReference type="ChEBI" id="CHEBI:17499"/>
        <dbReference type="ChEBI" id="CHEBI:29950"/>
        <dbReference type="ChEBI" id="CHEBI:30616"/>
        <dbReference type="ChEBI" id="CHEBI:33019"/>
        <dbReference type="ChEBI" id="CHEBI:61963"/>
        <dbReference type="ChEBI" id="CHEBI:65315"/>
        <dbReference type="ChEBI" id="CHEBI:87170"/>
        <dbReference type="ChEBI" id="CHEBI:456215"/>
        <dbReference type="EC" id="2.8.1.13"/>
    </reaction>
</comment>
<dbReference type="EMBL" id="JACIFO010000001">
    <property type="protein sequence ID" value="MBB4118136.1"/>
    <property type="molecule type" value="Genomic_DNA"/>
</dbReference>
<dbReference type="PANTHER" id="PTHR11933:SF5">
    <property type="entry name" value="MITOCHONDRIAL TRNA-SPECIFIC 2-THIOURIDYLASE 1"/>
    <property type="match status" value="1"/>
</dbReference>
<dbReference type="PANTHER" id="PTHR11933">
    <property type="entry name" value="TRNA 5-METHYLAMINOMETHYL-2-THIOURIDYLATE -METHYLTRANSFERASE"/>
    <property type="match status" value="1"/>
</dbReference>
<feature type="domain" description="tRNA-specific 2-thiouridylase MnmA-like central" evidence="11">
    <location>
        <begin position="260"/>
        <end position="308"/>
    </location>
</feature>
<evidence type="ECO:0000256" key="4">
    <source>
        <dbReference type="ARBA" id="ARBA00022741"/>
    </source>
</evidence>
<evidence type="ECO:0000259" key="11">
    <source>
        <dbReference type="Pfam" id="PF20259"/>
    </source>
</evidence>
<feature type="region of interest" description="Interaction with tRNA" evidence="9">
    <location>
        <begin position="153"/>
        <end position="155"/>
    </location>
</feature>
<feature type="site" description="Interaction with tRNA" evidence="9">
    <location>
        <position position="382"/>
    </location>
</feature>
<dbReference type="FunFam" id="3.40.50.620:FF:000115">
    <property type="entry name" value="tRNA-specific 2-thiouridylase MnmA"/>
    <property type="match status" value="1"/>
</dbReference>
<organism evidence="12 13">
    <name type="scientific">Mesonia hippocampi</name>
    <dbReference type="NCBI Taxonomy" id="1628250"/>
    <lineage>
        <taxon>Bacteria</taxon>
        <taxon>Pseudomonadati</taxon>
        <taxon>Bacteroidota</taxon>
        <taxon>Flavobacteriia</taxon>
        <taxon>Flavobacteriales</taxon>
        <taxon>Flavobacteriaceae</taxon>
        <taxon>Mesonia</taxon>
    </lineage>
</organism>
<dbReference type="InterPro" id="IPR046884">
    <property type="entry name" value="MnmA-like_central"/>
</dbReference>
<dbReference type="InterPro" id="IPR004506">
    <property type="entry name" value="MnmA-like"/>
</dbReference>
<feature type="binding site" evidence="9">
    <location>
        <begin position="10"/>
        <end position="17"/>
    </location>
    <ligand>
        <name>ATP</name>
        <dbReference type="ChEBI" id="CHEBI:30616"/>
    </ligand>
</feature>
<sequence>MGNKKRVIVGLSGGVDSSVSAYLLKEQGYDVIGLFMKNWHDDSVTISDECPWLDDSNDAMLVAEKLGIPFQTVDLSEQYKERIVDYMFNEYENGRTPNPDVLCNREIKFDVFMKIALSLGADYVATGHYCRRDSLQINGKTQYRLLAGKDKNKDQSYFLCQLSQEQLSKTLFPIGELQKSEVREIAAQQNLVTANKKDSQGLCFIGKVRLPDFLQQKLKPKKGDIVEVDAANDIYKKVLPESFSSKEEELDFLAQKTIYPLGIGKKVGEHNGAHYFTKGQRKGLAVGGTPLPLFVIETDVVNNIIYTGQGKNHPGLLRRGLLVKPNETHWIREDLAIKTGESMPIKARIRYRQTLEDAKLYQTEKGLYVIFDTPQTAIAEGQFVAWYLDDELIGSGVIS</sequence>
<dbReference type="AlphaFoldDB" id="A0A840ERZ4"/>
<evidence type="ECO:0000256" key="7">
    <source>
        <dbReference type="ARBA" id="ARBA00023157"/>
    </source>
</evidence>
<evidence type="ECO:0000256" key="2">
    <source>
        <dbReference type="ARBA" id="ARBA00022679"/>
    </source>
</evidence>
<dbReference type="Gene3D" id="2.30.30.280">
    <property type="entry name" value="Adenine nucleotide alpha hydrolases-like domains"/>
    <property type="match status" value="1"/>
</dbReference>
<dbReference type="NCBIfam" id="TIGR00420">
    <property type="entry name" value="trmU"/>
    <property type="match status" value="1"/>
</dbReference>
<dbReference type="CDD" id="cd01998">
    <property type="entry name" value="MnmA_TRMU-like"/>
    <property type="match status" value="1"/>
</dbReference>
<dbReference type="EC" id="2.8.1.13" evidence="9"/>
<proteinExistence type="inferred from homology"/>
<feature type="active site" description="Nucleophile" evidence="9">
    <location>
        <position position="103"/>
    </location>
</feature>
<feature type="region of interest" description="Interaction with tRNA" evidence="9">
    <location>
        <begin position="350"/>
        <end position="351"/>
    </location>
</feature>
<evidence type="ECO:0000313" key="13">
    <source>
        <dbReference type="Proteomes" id="UP000553034"/>
    </source>
</evidence>
<dbReference type="GO" id="GO:0000049">
    <property type="term" value="F:tRNA binding"/>
    <property type="evidence" value="ECO:0007669"/>
    <property type="project" value="UniProtKB-KW"/>
</dbReference>
<dbReference type="SUPFAM" id="SSF52402">
    <property type="entry name" value="Adenine nucleotide alpha hydrolases-like"/>
    <property type="match status" value="1"/>
</dbReference>
<name>A0A840ERZ4_9FLAO</name>
<dbReference type="InterPro" id="IPR046885">
    <property type="entry name" value="MnmA-like_C"/>
</dbReference>
<keyword evidence="6 9" id="KW-0694">RNA-binding</keyword>
<evidence type="ECO:0000256" key="6">
    <source>
        <dbReference type="ARBA" id="ARBA00022884"/>
    </source>
</evidence>
<dbReference type="GO" id="GO:0005524">
    <property type="term" value="F:ATP binding"/>
    <property type="evidence" value="ECO:0007669"/>
    <property type="project" value="UniProtKB-KW"/>
</dbReference>
<keyword evidence="3 9" id="KW-0819">tRNA processing</keyword>
<keyword evidence="13" id="KW-1185">Reference proteome</keyword>
<feature type="domain" description="tRNA-specific 2-thiouridylase MnmA-like C-terminal" evidence="10">
    <location>
        <begin position="327"/>
        <end position="398"/>
    </location>
</feature>
<dbReference type="InterPro" id="IPR023382">
    <property type="entry name" value="MnmA-like_central_sf"/>
</dbReference>
<feature type="site" description="Interaction with tRNA" evidence="9">
    <location>
        <position position="128"/>
    </location>
</feature>
<feature type="binding site" evidence="9">
    <location>
        <position position="36"/>
    </location>
    <ligand>
        <name>ATP</name>
        <dbReference type="ChEBI" id="CHEBI:30616"/>
    </ligand>
</feature>
<keyword evidence="5 9" id="KW-0067">ATP-binding</keyword>
<dbReference type="Pfam" id="PF20258">
    <property type="entry name" value="tRNA_Me_trans_C"/>
    <property type="match status" value="1"/>
</dbReference>
<comment type="caution">
    <text evidence="12">The sequence shown here is derived from an EMBL/GenBank/DDBJ whole genome shotgun (WGS) entry which is preliminary data.</text>
</comment>
<evidence type="ECO:0000256" key="3">
    <source>
        <dbReference type="ARBA" id="ARBA00022694"/>
    </source>
</evidence>
<accession>A0A840ERZ4</accession>
<keyword evidence="9" id="KW-0963">Cytoplasm</keyword>
<dbReference type="Gene3D" id="2.40.30.10">
    <property type="entry name" value="Translation factors"/>
    <property type="match status" value="1"/>
</dbReference>
<keyword evidence="1 9" id="KW-0820">tRNA-binding</keyword>
<keyword evidence="2 9" id="KW-0808">Transferase</keyword>
<dbReference type="RefSeq" id="WP_183475811.1">
    <property type="nucleotide sequence ID" value="NZ_JACIFO010000001.1"/>
</dbReference>
<dbReference type="GO" id="GO:0002143">
    <property type="term" value="P:tRNA wobble position uridine thiolation"/>
    <property type="evidence" value="ECO:0007669"/>
    <property type="project" value="TreeGrafter"/>
</dbReference>
<keyword evidence="7" id="KW-1015">Disulfide bond</keyword>
<dbReference type="Gene3D" id="3.40.50.620">
    <property type="entry name" value="HUPs"/>
    <property type="match status" value="1"/>
</dbReference>
<dbReference type="Pfam" id="PF03054">
    <property type="entry name" value="tRNA_Me_trans"/>
    <property type="match status" value="1"/>
</dbReference>
<dbReference type="Pfam" id="PF20259">
    <property type="entry name" value="tRNA_Me_trans_M"/>
    <property type="match status" value="1"/>
</dbReference>
<reference evidence="12 13" key="1">
    <citation type="submission" date="2020-08" db="EMBL/GenBank/DDBJ databases">
        <title>Genomic Encyclopedia of Type Strains, Phase IV (KMG-IV): sequencing the most valuable type-strain genomes for metagenomic binning, comparative biology and taxonomic classification.</title>
        <authorList>
            <person name="Goeker M."/>
        </authorList>
    </citation>
    <scope>NUCLEOTIDE SEQUENCE [LARGE SCALE GENOMIC DNA]</scope>
    <source>
        <strain evidence="12 13">DSM 29568</strain>
    </source>
</reference>
<dbReference type="GO" id="GO:0103016">
    <property type="term" value="F:tRNA-uridine 2-sulfurtransferase activity"/>
    <property type="evidence" value="ECO:0007669"/>
    <property type="project" value="UniProtKB-EC"/>
</dbReference>
<comment type="caution">
    <text evidence="9">Lacks conserved residue(s) required for the propagation of feature annotation.</text>
</comment>
<feature type="active site" description="Cysteine persulfide intermediate" evidence="9">
    <location>
        <position position="203"/>
    </location>
</feature>
<gene>
    <name evidence="9" type="primary">mnmA</name>
    <name evidence="12" type="ORF">GGR32_000408</name>
</gene>
<dbReference type="Proteomes" id="UP000553034">
    <property type="component" value="Unassembled WGS sequence"/>
</dbReference>
<evidence type="ECO:0000256" key="9">
    <source>
        <dbReference type="HAMAP-Rule" id="MF_00144"/>
    </source>
</evidence>
<comment type="function">
    <text evidence="9">Catalyzes the 2-thiolation of uridine at the wobble position (U34) of tRNA, leading to the formation of s(2)U34.</text>
</comment>
<evidence type="ECO:0000259" key="10">
    <source>
        <dbReference type="Pfam" id="PF20258"/>
    </source>
</evidence>
<evidence type="ECO:0000313" key="12">
    <source>
        <dbReference type="EMBL" id="MBB4118136.1"/>
    </source>
</evidence>
<keyword evidence="4 9" id="KW-0547">Nucleotide-binding</keyword>
<dbReference type="HAMAP" id="MF_00144">
    <property type="entry name" value="tRNA_thiouridyl_MnmA"/>
    <property type="match status" value="1"/>
</dbReference>
<comment type="similarity">
    <text evidence="9">Belongs to the MnmA/TRMU family.</text>
</comment>
<feature type="binding site" evidence="9">
    <location>
        <position position="127"/>
    </location>
    <ligand>
        <name>ATP</name>
        <dbReference type="ChEBI" id="CHEBI:30616"/>
    </ligand>
</feature>
<dbReference type="InterPro" id="IPR014729">
    <property type="entry name" value="Rossmann-like_a/b/a_fold"/>
</dbReference>
<comment type="subcellular location">
    <subcellularLocation>
        <location evidence="9">Cytoplasm</location>
    </subcellularLocation>
</comment>
<protein>
    <recommendedName>
        <fullName evidence="9">tRNA-specific 2-thiouridylase MnmA</fullName>
        <ecNumber evidence="9">2.8.1.13</ecNumber>
    </recommendedName>
</protein>
<dbReference type="GO" id="GO:0005737">
    <property type="term" value="C:cytoplasm"/>
    <property type="evidence" value="ECO:0007669"/>
    <property type="project" value="UniProtKB-SubCell"/>
</dbReference>
<feature type="region of interest" description="Interaction with target base in tRNA" evidence="9">
    <location>
        <begin position="98"/>
        <end position="100"/>
    </location>
</feature>
<evidence type="ECO:0000256" key="8">
    <source>
        <dbReference type="ARBA" id="ARBA00051542"/>
    </source>
</evidence>
<evidence type="ECO:0000256" key="1">
    <source>
        <dbReference type="ARBA" id="ARBA00022555"/>
    </source>
</evidence>
<evidence type="ECO:0000256" key="5">
    <source>
        <dbReference type="ARBA" id="ARBA00022840"/>
    </source>
</evidence>
<dbReference type="NCBIfam" id="NF001138">
    <property type="entry name" value="PRK00143.1"/>
    <property type="match status" value="1"/>
</dbReference>